<gene>
    <name evidence="1" type="ORF">METZ01_LOCUS55952</name>
</gene>
<name>A0A381SIJ1_9ZZZZ</name>
<protein>
    <submittedName>
        <fullName evidence="1">Uncharacterized protein</fullName>
    </submittedName>
</protein>
<accession>A0A381SIJ1</accession>
<proteinExistence type="predicted"/>
<dbReference type="EMBL" id="UINC01003072">
    <property type="protein sequence ID" value="SVA03098.1"/>
    <property type="molecule type" value="Genomic_DNA"/>
</dbReference>
<sequence length="223" mass="25839">MALMYQIYYQRLEMKFWKPYFVICKTFLLLAAALVCASAGWAQKSAETISTVVIDSAPKKLYSELYFDENSNQFMVEIYEEPQEGENLIHFRSFKNGKIIGRKSQALAEAHNFTFFIDESEQRLMREESADLLYKVLKKVLEESDQKLKSKLEEMFDQEKMAKSLSEKIKTPDNQIRSMADQISEQITFDGGTISDMATRISKEIETPDEQISEMATRISKEI</sequence>
<organism evidence="1">
    <name type="scientific">marine metagenome</name>
    <dbReference type="NCBI Taxonomy" id="408172"/>
    <lineage>
        <taxon>unclassified sequences</taxon>
        <taxon>metagenomes</taxon>
        <taxon>ecological metagenomes</taxon>
    </lineage>
</organism>
<feature type="non-terminal residue" evidence="1">
    <location>
        <position position="223"/>
    </location>
</feature>
<dbReference type="AlphaFoldDB" id="A0A381SIJ1"/>
<evidence type="ECO:0000313" key="1">
    <source>
        <dbReference type="EMBL" id="SVA03098.1"/>
    </source>
</evidence>
<reference evidence="1" key="1">
    <citation type="submission" date="2018-05" db="EMBL/GenBank/DDBJ databases">
        <authorList>
            <person name="Lanie J.A."/>
            <person name="Ng W.-L."/>
            <person name="Kazmierczak K.M."/>
            <person name="Andrzejewski T.M."/>
            <person name="Davidsen T.M."/>
            <person name="Wayne K.J."/>
            <person name="Tettelin H."/>
            <person name="Glass J.I."/>
            <person name="Rusch D."/>
            <person name="Podicherti R."/>
            <person name="Tsui H.-C.T."/>
            <person name="Winkler M.E."/>
        </authorList>
    </citation>
    <scope>NUCLEOTIDE SEQUENCE</scope>
</reference>